<gene>
    <name evidence="2" type="ORF">EVAR_41633_1</name>
</gene>
<reference evidence="2 3" key="1">
    <citation type="journal article" date="2019" name="Commun. Biol.">
        <title>The bagworm genome reveals a unique fibroin gene that provides high tensile strength.</title>
        <authorList>
            <person name="Kono N."/>
            <person name="Nakamura H."/>
            <person name="Ohtoshi R."/>
            <person name="Tomita M."/>
            <person name="Numata K."/>
            <person name="Arakawa K."/>
        </authorList>
    </citation>
    <scope>NUCLEOTIDE SEQUENCE [LARGE SCALE GENOMIC DNA]</scope>
</reference>
<evidence type="ECO:0000256" key="1">
    <source>
        <dbReference type="SAM" id="MobiDB-lite"/>
    </source>
</evidence>
<comment type="caution">
    <text evidence="2">The sequence shown here is derived from an EMBL/GenBank/DDBJ whole genome shotgun (WGS) entry which is preliminary data.</text>
</comment>
<feature type="compositionally biased region" description="Low complexity" evidence="1">
    <location>
        <begin position="110"/>
        <end position="121"/>
    </location>
</feature>
<proteinExistence type="predicted"/>
<dbReference type="Proteomes" id="UP000299102">
    <property type="component" value="Unassembled WGS sequence"/>
</dbReference>
<keyword evidence="3" id="KW-1185">Reference proteome</keyword>
<evidence type="ECO:0000313" key="2">
    <source>
        <dbReference type="EMBL" id="GBP56884.1"/>
    </source>
</evidence>
<sequence length="133" mass="14859">MSNAPKEVFTSNTHLQITDTNIGKPYDEGTDDREKGLKSALEYLKKYEFEAVGVCRHVTMSVTDDFRFNLFRGNFMIWIKLELGLLAESELKAGMGVKSRKEPESESKAGPGLKLRTGLGLKTSVETKSKLKV</sequence>
<evidence type="ECO:0000313" key="3">
    <source>
        <dbReference type="Proteomes" id="UP000299102"/>
    </source>
</evidence>
<accession>A0A4C1X3F5</accession>
<dbReference type="EMBL" id="BGZK01000703">
    <property type="protein sequence ID" value="GBP56884.1"/>
    <property type="molecule type" value="Genomic_DNA"/>
</dbReference>
<feature type="region of interest" description="Disordered" evidence="1">
    <location>
        <begin position="96"/>
        <end position="121"/>
    </location>
</feature>
<dbReference type="AlphaFoldDB" id="A0A4C1X3F5"/>
<organism evidence="2 3">
    <name type="scientific">Eumeta variegata</name>
    <name type="common">Bagworm moth</name>
    <name type="synonym">Eumeta japonica</name>
    <dbReference type="NCBI Taxonomy" id="151549"/>
    <lineage>
        <taxon>Eukaryota</taxon>
        <taxon>Metazoa</taxon>
        <taxon>Ecdysozoa</taxon>
        <taxon>Arthropoda</taxon>
        <taxon>Hexapoda</taxon>
        <taxon>Insecta</taxon>
        <taxon>Pterygota</taxon>
        <taxon>Neoptera</taxon>
        <taxon>Endopterygota</taxon>
        <taxon>Lepidoptera</taxon>
        <taxon>Glossata</taxon>
        <taxon>Ditrysia</taxon>
        <taxon>Tineoidea</taxon>
        <taxon>Psychidae</taxon>
        <taxon>Oiketicinae</taxon>
        <taxon>Eumeta</taxon>
    </lineage>
</organism>
<name>A0A4C1X3F5_EUMVA</name>
<protein>
    <submittedName>
        <fullName evidence="2">Uncharacterized protein</fullName>
    </submittedName>
</protein>